<name>A0A8S5TB78_9CAUD</name>
<evidence type="ECO:0000313" key="2">
    <source>
        <dbReference type="EMBL" id="DAF60573.1"/>
    </source>
</evidence>
<protein>
    <recommendedName>
        <fullName evidence="3">HTH cro/C1-type domain-containing protein</fullName>
    </recommendedName>
</protein>
<evidence type="ECO:0000256" key="1">
    <source>
        <dbReference type="SAM" id="MobiDB-lite"/>
    </source>
</evidence>
<reference evidence="2" key="1">
    <citation type="journal article" date="2021" name="Proc. Natl. Acad. Sci. U.S.A.">
        <title>A Catalog of Tens of Thousands of Viruses from Human Metagenomes Reveals Hidden Associations with Chronic Diseases.</title>
        <authorList>
            <person name="Tisza M.J."/>
            <person name="Buck C.B."/>
        </authorList>
    </citation>
    <scope>NUCLEOTIDE SEQUENCE</scope>
    <source>
        <strain evidence="2">CtiX384</strain>
    </source>
</reference>
<sequence length="199" mass="22568">MLIILMLIICLLGTYFVSLPQNFFYRNSITFLIDAAKIEHFSEITKHFSDFVLILSFIKQVERMNTTIKDRTIEFVKHKGITMKTFEQRCGLSSGYVTSMRKGFGSDKLNNVLTAFPELNREWLLYGEGEMIKGNVSQTSHGDNSPNINGNGNHLEPNSSLLDKALDEIAAMRKALTDALAVNQRNTDRLLNIIENMSK</sequence>
<organism evidence="2">
    <name type="scientific">Myoviridae sp. ctiX384</name>
    <dbReference type="NCBI Taxonomy" id="2827702"/>
    <lineage>
        <taxon>Viruses</taxon>
        <taxon>Duplodnaviria</taxon>
        <taxon>Heunggongvirae</taxon>
        <taxon>Uroviricota</taxon>
        <taxon>Caudoviricetes</taxon>
    </lineage>
</organism>
<accession>A0A8S5TB78</accession>
<evidence type="ECO:0008006" key="3">
    <source>
        <dbReference type="Google" id="ProtNLM"/>
    </source>
</evidence>
<feature type="region of interest" description="Disordered" evidence="1">
    <location>
        <begin position="137"/>
        <end position="156"/>
    </location>
</feature>
<proteinExistence type="predicted"/>
<dbReference type="EMBL" id="BK032790">
    <property type="protein sequence ID" value="DAF60573.1"/>
    <property type="molecule type" value="Genomic_DNA"/>
</dbReference>